<sequence>MDDRRMTSPLKLIALMAGSALAGAVLMAFAQAPRSPFNTEMAEAMSRMHAAMMIAPIGDPDRDFAAMMIPHHQGAVDMARIELAYGKDEPMRRLAQGIIVEQTQEIALMQGFLDRSATRPTPNAPAAPHIGH</sequence>
<dbReference type="EMBL" id="CP002102">
    <property type="protein sequence ID" value="ADL00564.1"/>
    <property type="molecule type" value="Genomic_DNA"/>
</dbReference>
<dbReference type="InterPro" id="IPR005183">
    <property type="entry name" value="DUF305_CopM-like"/>
</dbReference>
<protein>
    <recommendedName>
        <fullName evidence="1">DUF305 domain-containing protein</fullName>
    </recommendedName>
</protein>
<dbReference type="Gene3D" id="1.20.1260.10">
    <property type="match status" value="1"/>
</dbReference>
<reference evidence="3" key="1">
    <citation type="journal article" date="2011" name="J. Bacteriol.">
        <title>Genome sequences of eight morphologically diverse alphaproteobacteria.</title>
        <authorList>
            <consortium name="US DOE Joint Genome Institute"/>
            <person name="Brown P.J."/>
            <person name="Kysela D.T."/>
            <person name="Buechlein A."/>
            <person name="Hemmerich C."/>
            <person name="Brun Y.V."/>
        </authorList>
    </citation>
    <scope>NUCLEOTIDE SEQUENCE [LARGE SCALE GENOMIC DNA]</scope>
    <source>
        <strain evidence="3">ATCC 15264 / DSM 4735 / LMG 14903 / NBRC 16000 / CB 81</strain>
    </source>
</reference>
<dbReference type="Proteomes" id="UP000002696">
    <property type="component" value="Chromosome"/>
</dbReference>
<dbReference type="BioCyc" id="BSUB633149:G1GM8-1249-MONOMER"/>
<dbReference type="PANTHER" id="PTHR36933">
    <property type="entry name" value="SLL0788 PROTEIN"/>
    <property type="match status" value="1"/>
</dbReference>
<feature type="domain" description="DUF305" evidence="1">
    <location>
        <begin position="38"/>
        <end position="112"/>
    </location>
</feature>
<organism evidence="2 3">
    <name type="scientific">Brevundimonas subvibrioides (strain ATCC 15264 / DSM 4735 / LMG 14903 / NBRC 16000 / CB 81)</name>
    <name type="common">Caulobacter subvibrioides</name>
    <dbReference type="NCBI Taxonomy" id="633149"/>
    <lineage>
        <taxon>Bacteria</taxon>
        <taxon>Pseudomonadati</taxon>
        <taxon>Pseudomonadota</taxon>
        <taxon>Alphaproteobacteria</taxon>
        <taxon>Caulobacterales</taxon>
        <taxon>Caulobacteraceae</taxon>
        <taxon>Brevundimonas</taxon>
    </lineage>
</organism>
<evidence type="ECO:0000259" key="1">
    <source>
        <dbReference type="Pfam" id="PF03713"/>
    </source>
</evidence>
<gene>
    <name evidence="2" type="ordered locus">Bresu_1252</name>
</gene>
<dbReference type="AlphaFoldDB" id="D9QF79"/>
<dbReference type="Pfam" id="PF03713">
    <property type="entry name" value="DUF305"/>
    <property type="match status" value="1"/>
</dbReference>
<accession>D9QF79</accession>
<name>D9QF79_BRESC</name>
<dbReference type="HOGENOM" id="CLU_074343_4_2_5"/>
<dbReference type="KEGG" id="bsb:Bresu_1252"/>
<proteinExistence type="predicted"/>
<dbReference type="InParanoid" id="D9QF79"/>
<dbReference type="PANTHER" id="PTHR36933:SF1">
    <property type="entry name" value="SLL0788 PROTEIN"/>
    <property type="match status" value="1"/>
</dbReference>
<evidence type="ECO:0000313" key="3">
    <source>
        <dbReference type="Proteomes" id="UP000002696"/>
    </source>
</evidence>
<dbReference type="eggNOG" id="COG3544">
    <property type="taxonomic scope" value="Bacteria"/>
</dbReference>
<keyword evidence="3" id="KW-1185">Reference proteome</keyword>
<evidence type="ECO:0000313" key="2">
    <source>
        <dbReference type="EMBL" id="ADL00564.1"/>
    </source>
</evidence>
<dbReference type="STRING" id="633149.Bresu_1252"/>
<dbReference type="InterPro" id="IPR012347">
    <property type="entry name" value="Ferritin-like"/>
</dbReference>